<evidence type="ECO:0000313" key="7">
    <source>
        <dbReference type="EMBL" id="GAK52714.1"/>
    </source>
</evidence>
<keyword evidence="2" id="KW-1003">Cell membrane</keyword>
<evidence type="ECO:0000313" key="8">
    <source>
        <dbReference type="Proteomes" id="UP000030700"/>
    </source>
</evidence>
<reference evidence="7" key="1">
    <citation type="journal article" date="2015" name="PeerJ">
        <title>First genomic representation of candidate bacterial phylum KSB3 points to enhanced environmental sensing as a trigger of wastewater bulking.</title>
        <authorList>
            <person name="Sekiguchi Y."/>
            <person name="Ohashi A."/>
            <person name="Parks D.H."/>
            <person name="Yamauchi T."/>
            <person name="Tyson G.W."/>
            <person name="Hugenholtz P."/>
        </authorList>
    </citation>
    <scope>NUCLEOTIDE SEQUENCE [LARGE SCALE GENOMIC DNA]</scope>
</reference>
<dbReference type="STRING" id="1499966.U14_03969"/>
<feature type="transmembrane region" description="Helical" evidence="6">
    <location>
        <begin position="185"/>
        <end position="205"/>
    </location>
</feature>
<dbReference type="Pfam" id="PF01810">
    <property type="entry name" value="LysE"/>
    <property type="match status" value="1"/>
</dbReference>
<dbReference type="GO" id="GO:0005886">
    <property type="term" value="C:plasma membrane"/>
    <property type="evidence" value="ECO:0007669"/>
    <property type="project" value="UniProtKB-SubCell"/>
</dbReference>
<feature type="transmembrane region" description="Helical" evidence="6">
    <location>
        <begin position="6"/>
        <end position="28"/>
    </location>
</feature>
<dbReference type="InterPro" id="IPR001123">
    <property type="entry name" value="LeuE-type"/>
</dbReference>
<sequence length="206" mass="21424">MDIHLFGKGLIIGFSIAAPVGPIGLLCIQRSISGGWLLGLISGLGAASADAIYGVIAAFGVTAVSSLLLEQQLWFRLIGGAFLCYLGVRTFLSKPAEQRAEDAKSAHPLRAYASVLLLTITNPITILAFAAIFAGIGVGGASGSYGSAALMVAGVFSGSMLWWTLLSSTVGLLHGRLRPQHLRWINCASGVVLVGFGAVALLTLWR</sequence>
<dbReference type="HOGENOM" id="CLU_087840_1_1_0"/>
<keyword evidence="5 6" id="KW-0472">Membrane</keyword>
<feature type="transmembrane region" description="Helical" evidence="6">
    <location>
        <begin position="112"/>
        <end position="136"/>
    </location>
</feature>
<dbReference type="EMBL" id="DF820459">
    <property type="protein sequence ID" value="GAK52714.1"/>
    <property type="molecule type" value="Genomic_DNA"/>
</dbReference>
<dbReference type="PANTHER" id="PTHR30086">
    <property type="entry name" value="ARGININE EXPORTER PROTEIN ARGO"/>
    <property type="match status" value="1"/>
</dbReference>
<dbReference type="PANTHER" id="PTHR30086:SF20">
    <property type="entry name" value="ARGININE EXPORTER PROTEIN ARGO-RELATED"/>
    <property type="match status" value="1"/>
</dbReference>
<keyword evidence="3 6" id="KW-0812">Transmembrane</keyword>
<feature type="transmembrane region" description="Helical" evidence="6">
    <location>
        <begin position="35"/>
        <end position="61"/>
    </location>
</feature>
<evidence type="ECO:0000256" key="3">
    <source>
        <dbReference type="ARBA" id="ARBA00022692"/>
    </source>
</evidence>
<dbReference type="AlphaFoldDB" id="A0A0S6W3L0"/>
<evidence type="ECO:0000256" key="6">
    <source>
        <dbReference type="SAM" id="Phobius"/>
    </source>
</evidence>
<evidence type="ECO:0000256" key="5">
    <source>
        <dbReference type="ARBA" id="ARBA00023136"/>
    </source>
</evidence>
<keyword evidence="4 6" id="KW-1133">Transmembrane helix</keyword>
<proteinExistence type="predicted"/>
<keyword evidence="8" id="KW-1185">Reference proteome</keyword>
<comment type="subcellular location">
    <subcellularLocation>
        <location evidence="1">Cell membrane</location>
        <topology evidence="1">Multi-pass membrane protein</topology>
    </subcellularLocation>
</comment>
<protein>
    <submittedName>
        <fullName evidence="7">Putative LysE/RhtB family amino acid efflux pump</fullName>
    </submittedName>
</protein>
<accession>A0A0S6W3L0</accession>
<dbReference type="GO" id="GO:0015171">
    <property type="term" value="F:amino acid transmembrane transporter activity"/>
    <property type="evidence" value="ECO:0007669"/>
    <property type="project" value="TreeGrafter"/>
</dbReference>
<name>A0A0S6W3L0_9BACT</name>
<evidence type="ECO:0000256" key="1">
    <source>
        <dbReference type="ARBA" id="ARBA00004651"/>
    </source>
</evidence>
<evidence type="ECO:0000256" key="2">
    <source>
        <dbReference type="ARBA" id="ARBA00022475"/>
    </source>
</evidence>
<dbReference type="Proteomes" id="UP000030700">
    <property type="component" value="Unassembled WGS sequence"/>
</dbReference>
<feature type="transmembrane region" description="Helical" evidence="6">
    <location>
        <begin position="73"/>
        <end position="92"/>
    </location>
</feature>
<feature type="transmembrane region" description="Helical" evidence="6">
    <location>
        <begin position="148"/>
        <end position="173"/>
    </location>
</feature>
<organism evidence="7">
    <name type="scientific">Candidatus Moduliflexus flocculans</name>
    <dbReference type="NCBI Taxonomy" id="1499966"/>
    <lineage>
        <taxon>Bacteria</taxon>
        <taxon>Candidatus Moduliflexota</taxon>
        <taxon>Candidatus Moduliflexia</taxon>
        <taxon>Candidatus Moduliflexales</taxon>
        <taxon>Candidatus Moduliflexaceae</taxon>
    </lineage>
</organism>
<gene>
    <name evidence="7" type="ORF">U14_03969</name>
</gene>
<evidence type="ECO:0000256" key="4">
    <source>
        <dbReference type="ARBA" id="ARBA00022989"/>
    </source>
</evidence>